<sequence>MGVSVATAAPLFDALGDPHRLSMVVWLCDTGPCSTSAVTQAVPVTRQAATKHLTLLESAGVVRSEKRGRERIWTVQTTTLHAAQDLLGTLSQRWDQRIDRLRAFVEDDDQAARHEPR</sequence>
<dbReference type="InterPro" id="IPR036390">
    <property type="entry name" value="WH_DNA-bd_sf"/>
</dbReference>
<comment type="caution">
    <text evidence="5">The sequence shown here is derived from an EMBL/GenBank/DDBJ whole genome shotgun (WGS) entry which is preliminary data.</text>
</comment>
<dbReference type="PRINTS" id="PR00778">
    <property type="entry name" value="HTHARSR"/>
</dbReference>
<dbReference type="NCBIfam" id="NF033788">
    <property type="entry name" value="HTH_metalloreg"/>
    <property type="match status" value="1"/>
</dbReference>
<dbReference type="PANTHER" id="PTHR33154:SF33">
    <property type="entry name" value="TRANSCRIPTIONAL REPRESSOR SDPR"/>
    <property type="match status" value="1"/>
</dbReference>
<dbReference type="PROSITE" id="PS50987">
    <property type="entry name" value="HTH_ARSR_2"/>
    <property type="match status" value="1"/>
</dbReference>
<dbReference type="CDD" id="cd00090">
    <property type="entry name" value="HTH_ARSR"/>
    <property type="match status" value="1"/>
</dbReference>
<keyword evidence="2" id="KW-0238">DNA-binding</keyword>
<evidence type="ECO:0000313" key="6">
    <source>
        <dbReference type="Proteomes" id="UP000294952"/>
    </source>
</evidence>
<evidence type="ECO:0000259" key="4">
    <source>
        <dbReference type="PROSITE" id="PS50987"/>
    </source>
</evidence>
<dbReference type="GO" id="GO:0003677">
    <property type="term" value="F:DNA binding"/>
    <property type="evidence" value="ECO:0007669"/>
    <property type="project" value="UniProtKB-KW"/>
</dbReference>
<dbReference type="SMART" id="SM00418">
    <property type="entry name" value="HTH_ARSR"/>
    <property type="match status" value="1"/>
</dbReference>
<dbReference type="Gene3D" id="1.10.10.10">
    <property type="entry name" value="Winged helix-like DNA-binding domain superfamily/Winged helix DNA-binding domain"/>
    <property type="match status" value="1"/>
</dbReference>
<evidence type="ECO:0000256" key="1">
    <source>
        <dbReference type="ARBA" id="ARBA00023015"/>
    </source>
</evidence>
<dbReference type="InterPro" id="IPR001845">
    <property type="entry name" value="HTH_ArsR_DNA-bd_dom"/>
</dbReference>
<dbReference type="InterPro" id="IPR011991">
    <property type="entry name" value="ArsR-like_HTH"/>
</dbReference>
<accession>A0A4R5XCQ3</accession>
<name>A0A4R5XCQ3_9MYCO</name>
<proteinExistence type="predicted"/>
<dbReference type="EMBL" id="SDLP01000001">
    <property type="protein sequence ID" value="TDL11938.1"/>
    <property type="molecule type" value="Genomic_DNA"/>
</dbReference>
<dbReference type="RefSeq" id="WP_133412774.1">
    <property type="nucleotide sequence ID" value="NZ_SDLP01000001.1"/>
</dbReference>
<dbReference type="SUPFAM" id="SSF46785">
    <property type="entry name" value="Winged helix' DNA-binding domain"/>
    <property type="match status" value="1"/>
</dbReference>
<gene>
    <name evidence="5" type="ORF">EUA04_02860</name>
</gene>
<dbReference type="GO" id="GO:0003700">
    <property type="term" value="F:DNA-binding transcription factor activity"/>
    <property type="evidence" value="ECO:0007669"/>
    <property type="project" value="InterPro"/>
</dbReference>
<organism evidence="5 6">
    <name type="scientific">Mycolicibacterium obuense</name>
    <dbReference type="NCBI Taxonomy" id="1807"/>
    <lineage>
        <taxon>Bacteria</taxon>
        <taxon>Bacillati</taxon>
        <taxon>Actinomycetota</taxon>
        <taxon>Actinomycetes</taxon>
        <taxon>Mycobacteriales</taxon>
        <taxon>Mycobacteriaceae</taxon>
        <taxon>Mycolicibacterium</taxon>
    </lineage>
</organism>
<dbReference type="Proteomes" id="UP000294952">
    <property type="component" value="Unassembled WGS sequence"/>
</dbReference>
<reference evidence="5 6" key="1">
    <citation type="submission" date="2019-01" db="EMBL/GenBank/DDBJ databases">
        <title>High-quality-draft genome sequences of five non-tuberculosis mycobacteriaceae isolated from a nosocomial environment.</title>
        <authorList>
            <person name="Tiago I."/>
            <person name="Alarico S."/>
            <person name="Pereira S.G."/>
            <person name="Coelho C."/>
            <person name="Maranha A."/>
            <person name="Empadinhas N."/>
        </authorList>
    </citation>
    <scope>NUCLEOTIDE SEQUENCE [LARGE SCALE GENOMIC DNA]</scope>
    <source>
        <strain evidence="5 6">22DIII</strain>
    </source>
</reference>
<keyword evidence="3" id="KW-0804">Transcription</keyword>
<dbReference type="InterPro" id="IPR036388">
    <property type="entry name" value="WH-like_DNA-bd_sf"/>
</dbReference>
<dbReference type="AlphaFoldDB" id="A0A4R5XCQ3"/>
<evidence type="ECO:0000313" key="5">
    <source>
        <dbReference type="EMBL" id="TDL11938.1"/>
    </source>
</evidence>
<feature type="domain" description="HTH arsR-type" evidence="4">
    <location>
        <begin position="1"/>
        <end position="97"/>
    </location>
</feature>
<keyword evidence="1" id="KW-0805">Transcription regulation</keyword>
<evidence type="ECO:0000256" key="3">
    <source>
        <dbReference type="ARBA" id="ARBA00023163"/>
    </source>
</evidence>
<evidence type="ECO:0000256" key="2">
    <source>
        <dbReference type="ARBA" id="ARBA00023125"/>
    </source>
</evidence>
<protein>
    <submittedName>
        <fullName evidence="5">Transcriptional regulator</fullName>
    </submittedName>
</protein>
<dbReference type="InterPro" id="IPR051081">
    <property type="entry name" value="HTH_MetalResp_TranReg"/>
</dbReference>
<dbReference type="PANTHER" id="PTHR33154">
    <property type="entry name" value="TRANSCRIPTIONAL REGULATOR, ARSR FAMILY"/>
    <property type="match status" value="1"/>
</dbReference>